<dbReference type="InParanoid" id="A0A251S485"/>
<gene>
    <name evidence="1" type="ORF">HannXRQ_Chr16g0531811</name>
</gene>
<name>A0A251S485_HELAN</name>
<organism evidence="1 2">
    <name type="scientific">Helianthus annuus</name>
    <name type="common">Common sunflower</name>
    <dbReference type="NCBI Taxonomy" id="4232"/>
    <lineage>
        <taxon>Eukaryota</taxon>
        <taxon>Viridiplantae</taxon>
        <taxon>Streptophyta</taxon>
        <taxon>Embryophyta</taxon>
        <taxon>Tracheophyta</taxon>
        <taxon>Spermatophyta</taxon>
        <taxon>Magnoliopsida</taxon>
        <taxon>eudicotyledons</taxon>
        <taxon>Gunneridae</taxon>
        <taxon>Pentapetalae</taxon>
        <taxon>asterids</taxon>
        <taxon>campanulids</taxon>
        <taxon>Asterales</taxon>
        <taxon>Asteraceae</taxon>
        <taxon>Asteroideae</taxon>
        <taxon>Heliantheae alliance</taxon>
        <taxon>Heliantheae</taxon>
        <taxon>Helianthus</taxon>
    </lineage>
</organism>
<proteinExistence type="predicted"/>
<reference evidence="2" key="1">
    <citation type="journal article" date="2017" name="Nature">
        <title>The sunflower genome provides insights into oil metabolism, flowering and Asterid evolution.</title>
        <authorList>
            <person name="Badouin H."/>
            <person name="Gouzy J."/>
            <person name="Grassa C.J."/>
            <person name="Murat F."/>
            <person name="Staton S.E."/>
            <person name="Cottret L."/>
            <person name="Lelandais-Briere C."/>
            <person name="Owens G.L."/>
            <person name="Carrere S."/>
            <person name="Mayjonade B."/>
            <person name="Legrand L."/>
            <person name="Gill N."/>
            <person name="Kane N.C."/>
            <person name="Bowers J.E."/>
            <person name="Hubner S."/>
            <person name="Bellec A."/>
            <person name="Berard A."/>
            <person name="Berges H."/>
            <person name="Blanchet N."/>
            <person name="Boniface M.C."/>
            <person name="Brunel D."/>
            <person name="Catrice O."/>
            <person name="Chaidir N."/>
            <person name="Claudel C."/>
            <person name="Donnadieu C."/>
            <person name="Faraut T."/>
            <person name="Fievet G."/>
            <person name="Helmstetter N."/>
            <person name="King M."/>
            <person name="Knapp S.J."/>
            <person name="Lai Z."/>
            <person name="Le Paslier M.C."/>
            <person name="Lippi Y."/>
            <person name="Lorenzon L."/>
            <person name="Mandel J.R."/>
            <person name="Marage G."/>
            <person name="Marchand G."/>
            <person name="Marquand E."/>
            <person name="Bret-Mestries E."/>
            <person name="Morien E."/>
            <person name="Nambeesan S."/>
            <person name="Nguyen T."/>
            <person name="Pegot-Espagnet P."/>
            <person name="Pouilly N."/>
            <person name="Raftis F."/>
            <person name="Sallet E."/>
            <person name="Schiex T."/>
            <person name="Thomas J."/>
            <person name="Vandecasteele C."/>
            <person name="Vares D."/>
            <person name="Vear F."/>
            <person name="Vautrin S."/>
            <person name="Crespi M."/>
            <person name="Mangin B."/>
            <person name="Burke J.M."/>
            <person name="Salse J."/>
            <person name="Munos S."/>
            <person name="Vincourt P."/>
            <person name="Rieseberg L.H."/>
            <person name="Langlade N.B."/>
        </authorList>
    </citation>
    <scope>NUCLEOTIDE SEQUENCE [LARGE SCALE GENOMIC DNA]</scope>
    <source>
        <strain evidence="2">cv. SF193</strain>
    </source>
</reference>
<dbReference type="AlphaFoldDB" id="A0A251S485"/>
<protein>
    <submittedName>
        <fullName evidence="1">Uncharacterized protein</fullName>
    </submittedName>
</protein>
<sequence length="59" mass="7047">MNWEKSEILERAQERQADKRVANHVKKGYFEGGSYGRRSSNVEEPNTIFLKLPQYFNLW</sequence>
<evidence type="ECO:0000313" key="2">
    <source>
        <dbReference type="Proteomes" id="UP000215914"/>
    </source>
</evidence>
<accession>A0A251S485</accession>
<keyword evidence="2" id="KW-1185">Reference proteome</keyword>
<dbReference type="EMBL" id="CM007905">
    <property type="protein sequence ID" value="OTF93339.1"/>
    <property type="molecule type" value="Genomic_DNA"/>
</dbReference>
<evidence type="ECO:0000313" key="1">
    <source>
        <dbReference type="EMBL" id="OTF93339.1"/>
    </source>
</evidence>
<dbReference type="Proteomes" id="UP000215914">
    <property type="component" value="Chromosome 16"/>
</dbReference>